<dbReference type="InterPro" id="IPR003594">
    <property type="entry name" value="HATPase_dom"/>
</dbReference>
<dbReference type="InterPro" id="IPR003660">
    <property type="entry name" value="HAMP_dom"/>
</dbReference>
<evidence type="ECO:0000313" key="15">
    <source>
        <dbReference type="EMBL" id="MBA0124914.1"/>
    </source>
</evidence>
<dbReference type="InterPro" id="IPR050980">
    <property type="entry name" value="2C_sensor_his_kinase"/>
</dbReference>
<dbReference type="Pfam" id="PF02518">
    <property type="entry name" value="HATPase_c"/>
    <property type="match status" value="1"/>
</dbReference>
<feature type="transmembrane region" description="Helical" evidence="13">
    <location>
        <begin position="107"/>
        <end position="126"/>
    </location>
</feature>
<name>A0A837ZXL8_9PSEU</name>
<keyword evidence="10 13" id="KW-1133">Transmembrane helix</keyword>
<feature type="compositionally biased region" description="Low complexity" evidence="12">
    <location>
        <begin position="875"/>
        <end position="890"/>
    </location>
</feature>
<protein>
    <recommendedName>
        <fullName evidence="3">histidine kinase</fullName>
        <ecNumber evidence="3">2.7.13.3</ecNumber>
    </recommendedName>
</protein>
<evidence type="ECO:0000256" key="12">
    <source>
        <dbReference type="SAM" id="MobiDB-lite"/>
    </source>
</evidence>
<evidence type="ECO:0000256" key="13">
    <source>
        <dbReference type="SAM" id="Phobius"/>
    </source>
</evidence>
<organism evidence="15 16">
    <name type="scientific">Haloechinothrix aidingensis</name>
    <dbReference type="NCBI Taxonomy" id="2752311"/>
    <lineage>
        <taxon>Bacteria</taxon>
        <taxon>Bacillati</taxon>
        <taxon>Actinomycetota</taxon>
        <taxon>Actinomycetes</taxon>
        <taxon>Pseudonocardiales</taxon>
        <taxon>Pseudonocardiaceae</taxon>
        <taxon>Haloechinothrix</taxon>
    </lineage>
</organism>
<dbReference type="PANTHER" id="PTHR44936:SF9">
    <property type="entry name" value="SENSOR PROTEIN CREC"/>
    <property type="match status" value="1"/>
</dbReference>
<keyword evidence="8" id="KW-0418">Kinase</keyword>
<keyword evidence="7" id="KW-0547">Nucleotide-binding</keyword>
<evidence type="ECO:0000256" key="4">
    <source>
        <dbReference type="ARBA" id="ARBA00022553"/>
    </source>
</evidence>
<dbReference type="PANTHER" id="PTHR44936">
    <property type="entry name" value="SENSOR PROTEIN CREC"/>
    <property type="match status" value="1"/>
</dbReference>
<sequence>MEKAHPLAWVRREIAGHRRNATQYGDHLIGVRFSRGARRSGPWQSLTRIPESRVERVEQGVTFVADTGQEQVPVDKLLGRQPQRSASWRHRLATLSQWRDWNLPVKLAAVTIVPILIAAVLGVSTLNGQLDRVSSHERTDSLLGLSGEVGLLLDLVQQERTETVASLVDGIEGGELDDARADVDSQIDTTRQAAEQAVRSDRGMADAVSETENVLGQLGQLREDADSGQLEPVPAIDEYSVITEALLELDAAAVSRMSEEALGGTPQALLDLRAAQEATSAQQSLVAYGIERGILAPSELSRTRTAEVRIEDRLAGFEASATPEQRQLFDSTISGPSFATRERMASAAFGELGSPTDMAVQQLSLDEWTSSSSRIVSQLSTVGDELHTEATDVSAALLADARKSVTILSVLLGLAFALALFVVFVITRHLLRSLRELRSSAMQVAEERLPAAVRDIQDDRSGAVDIAPVPVSSRDEVGQVARAFDAVHHQALRLASEQATMRSAYNSVFVNLSRRSQSLVQRQLQLIEQLERDEEDADQLATLFHLDHLATRMRRNNENLMVLSGSESARRSGRPVSTADVLRAAVSEIEQYQRVVVPSPPTTKIVGHAASDLMRLLAELLENATAFSPPESQVTIATSVASDSSMTMDVLDSGIGMSEEEVAEANARMRASSPVDLVSSRRMGLFVVGRLASKHGFSVTLYGGKETEGVRACVTVPAQLVIGADGGPLTTEMPAITETGQLPRRQPGASGVRTASDEAQQVKGAGQQEPVNGSHPPAAQQGLQQAAQQGGNGASPASESSESSSTDLFTPAGGADGSANQAPDGGNGESGAPPGSPQSSGLPKREAPDASSTGELPTGEALFAPGTAPLSDWWSSAAAEPVEQQEQAQSGSRPETTPIFDEMLSVWFRTSLGSGADSSAERSAATLSTWDFAADKNWQTVRKVANSAPEAYTEAGLPRRQRGEQLLPGSATSEPAEATPSRSALGRADLPARDPQDVRGRLSNFQRGLSKGRTESKQPEAGSGGPDEGSVPESAGRHAQRAESPEASGYTDTGLPRRRRGEQLVAGSVSGQQAATAGAQQPERDPNAMRGRLSSFQQGIRRGRSSVTQPAEDSSDEMREIGAGGET</sequence>
<dbReference type="EC" id="2.7.13.3" evidence="3"/>
<comment type="catalytic activity">
    <reaction evidence="1">
        <text>ATP + protein L-histidine = ADP + protein N-phospho-L-histidine.</text>
        <dbReference type="EC" id="2.7.13.3"/>
    </reaction>
</comment>
<evidence type="ECO:0000256" key="9">
    <source>
        <dbReference type="ARBA" id="ARBA00022840"/>
    </source>
</evidence>
<evidence type="ECO:0000256" key="8">
    <source>
        <dbReference type="ARBA" id="ARBA00022777"/>
    </source>
</evidence>
<dbReference type="SMART" id="SM00387">
    <property type="entry name" value="HATPase_c"/>
    <property type="match status" value="1"/>
</dbReference>
<dbReference type="CDD" id="cd06225">
    <property type="entry name" value="HAMP"/>
    <property type="match status" value="1"/>
</dbReference>
<dbReference type="Proteomes" id="UP000582974">
    <property type="component" value="Unassembled WGS sequence"/>
</dbReference>
<evidence type="ECO:0000256" key="6">
    <source>
        <dbReference type="ARBA" id="ARBA00022692"/>
    </source>
</evidence>
<dbReference type="Pfam" id="PF08376">
    <property type="entry name" value="NIT"/>
    <property type="match status" value="1"/>
</dbReference>
<proteinExistence type="predicted"/>
<feature type="compositionally biased region" description="Low complexity" evidence="12">
    <location>
        <begin position="1071"/>
        <end position="1081"/>
    </location>
</feature>
<dbReference type="Gene3D" id="3.30.565.10">
    <property type="entry name" value="Histidine kinase-like ATPase, C-terminal domain"/>
    <property type="match status" value="1"/>
</dbReference>
<feature type="transmembrane region" description="Helical" evidence="13">
    <location>
        <begin position="407"/>
        <end position="431"/>
    </location>
</feature>
<reference evidence="15 16" key="1">
    <citation type="submission" date="2020-07" db="EMBL/GenBank/DDBJ databases">
        <title>Genome of Haloechinothrix sp.</title>
        <authorList>
            <person name="Tang S.-K."/>
            <person name="Yang L."/>
            <person name="Zhu W.-Y."/>
        </authorList>
    </citation>
    <scope>NUCLEOTIDE SEQUENCE [LARGE SCALE GENOMIC DNA]</scope>
    <source>
        <strain evidence="15 16">YIM 98757</strain>
    </source>
</reference>
<keyword evidence="6 13" id="KW-0812">Transmembrane</keyword>
<keyword evidence="5" id="KW-0808">Transferase</keyword>
<dbReference type="EMBL" id="JACCKD010000002">
    <property type="protein sequence ID" value="MBA0124914.1"/>
    <property type="molecule type" value="Genomic_DNA"/>
</dbReference>
<evidence type="ECO:0000256" key="3">
    <source>
        <dbReference type="ARBA" id="ARBA00012438"/>
    </source>
</evidence>
<dbReference type="GO" id="GO:0016020">
    <property type="term" value="C:membrane"/>
    <property type="evidence" value="ECO:0007669"/>
    <property type="project" value="UniProtKB-SubCell"/>
</dbReference>
<dbReference type="AlphaFoldDB" id="A0A837ZXL8"/>
<evidence type="ECO:0000256" key="1">
    <source>
        <dbReference type="ARBA" id="ARBA00000085"/>
    </source>
</evidence>
<feature type="compositionally biased region" description="Basic and acidic residues" evidence="12">
    <location>
        <begin position="990"/>
        <end position="1000"/>
    </location>
</feature>
<evidence type="ECO:0000313" key="16">
    <source>
        <dbReference type="Proteomes" id="UP000582974"/>
    </source>
</evidence>
<feature type="region of interest" description="Disordered" evidence="12">
    <location>
        <begin position="731"/>
        <end position="898"/>
    </location>
</feature>
<comment type="subcellular location">
    <subcellularLocation>
        <location evidence="2">Membrane</location>
    </subcellularLocation>
</comment>
<dbReference type="Gene3D" id="6.10.340.10">
    <property type="match status" value="1"/>
</dbReference>
<keyword evidence="9" id="KW-0067">ATP-binding</keyword>
<dbReference type="PROSITE" id="PS50885">
    <property type="entry name" value="HAMP"/>
    <property type="match status" value="1"/>
</dbReference>
<dbReference type="Pfam" id="PF00672">
    <property type="entry name" value="HAMP"/>
    <property type="match status" value="1"/>
</dbReference>
<dbReference type="SUPFAM" id="SSF55874">
    <property type="entry name" value="ATPase domain of HSP90 chaperone/DNA topoisomerase II/histidine kinase"/>
    <property type="match status" value="1"/>
</dbReference>
<dbReference type="InterPro" id="IPR036890">
    <property type="entry name" value="HATPase_C_sf"/>
</dbReference>
<evidence type="ECO:0000256" key="11">
    <source>
        <dbReference type="ARBA" id="ARBA00023012"/>
    </source>
</evidence>
<feature type="compositionally biased region" description="Low complexity" evidence="12">
    <location>
        <begin position="830"/>
        <end position="842"/>
    </location>
</feature>
<feature type="region of interest" description="Disordered" evidence="12">
    <location>
        <begin position="949"/>
        <end position="1127"/>
    </location>
</feature>
<evidence type="ECO:0000256" key="7">
    <source>
        <dbReference type="ARBA" id="ARBA00022741"/>
    </source>
</evidence>
<feature type="domain" description="HAMP" evidence="14">
    <location>
        <begin position="428"/>
        <end position="496"/>
    </location>
</feature>
<dbReference type="GO" id="GO:0000160">
    <property type="term" value="P:phosphorelay signal transduction system"/>
    <property type="evidence" value="ECO:0007669"/>
    <property type="project" value="UniProtKB-KW"/>
</dbReference>
<evidence type="ECO:0000256" key="5">
    <source>
        <dbReference type="ARBA" id="ARBA00022679"/>
    </source>
</evidence>
<dbReference type="InterPro" id="IPR013587">
    <property type="entry name" value="Nitrate/nitrite_sensing"/>
</dbReference>
<dbReference type="SMART" id="SM00304">
    <property type="entry name" value="HAMP"/>
    <property type="match status" value="1"/>
</dbReference>
<keyword evidence="4" id="KW-0597">Phosphoprotein</keyword>
<feature type="compositionally biased region" description="Low complexity" evidence="12">
    <location>
        <begin position="776"/>
        <end position="805"/>
    </location>
</feature>
<keyword evidence="13" id="KW-0472">Membrane</keyword>
<gene>
    <name evidence="15" type="ORF">H0B56_05100</name>
</gene>
<dbReference type="GO" id="GO:0004673">
    <property type="term" value="F:protein histidine kinase activity"/>
    <property type="evidence" value="ECO:0007669"/>
    <property type="project" value="UniProtKB-EC"/>
</dbReference>
<evidence type="ECO:0000256" key="10">
    <source>
        <dbReference type="ARBA" id="ARBA00022989"/>
    </source>
</evidence>
<accession>A0A837ZXL8</accession>
<dbReference type="GO" id="GO:0005524">
    <property type="term" value="F:ATP binding"/>
    <property type="evidence" value="ECO:0007669"/>
    <property type="project" value="UniProtKB-KW"/>
</dbReference>
<evidence type="ECO:0000259" key="14">
    <source>
        <dbReference type="PROSITE" id="PS50885"/>
    </source>
</evidence>
<evidence type="ECO:0000256" key="2">
    <source>
        <dbReference type="ARBA" id="ARBA00004370"/>
    </source>
</evidence>
<comment type="caution">
    <text evidence="15">The sequence shown here is derived from an EMBL/GenBank/DDBJ whole genome shotgun (WGS) entry which is preliminary data.</text>
</comment>
<keyword evidence="11" id="KW-0902">Two-component regulatory system</keyword>
<keyword evidence="16" id="KW-1185">Reference proteome</keyword>